<dbReference type="EMBL" id="JAEHTE010000001">
    <property type="protein sequence ID" value="MBI6882321.1"/>
    <property type="molecule type" value="Genomic_DNA"/>
</dbReference>
<feature type="transmembrane region" description="Helical" evidence="2">
    <location>
        <begin position="160"/>
        <end position="177"/>
    </location>
</feature>
<keyword evidence="2" id="KW-0812">Transmembrane</keyword>
<reference evidence="3" key="1">
    <citation type="submission" date="2020-12" db="EMBL/GenBank/DDBJ databases">
        <title>Enhanced detection system for hospital associated transmission using whole genome sequencing surveillance.</title>
        <authorList>
            <person name="Harrison L.H."/>
            <person name="Van Tyne D."/>
            <person name="Marsh J.W."/>
            <person name="Griffith M.P."/>
            <person name="Snyder D.J."/>
            <person name="Cooper V.S."/>
            <person name="Mustapha M."/>
        </authorList>
    </citation>
    <scope>NUCLEOTIDE SEQUENCE</scope>
    <source>
        <strain evidence="3">PSB00042</strain>
    </source>
</reference>
<protein>
    <submittedName>
        <fullName evidence="3">Uncharacterized protein</fullName>
    </submittedName>
</protein>
<accession>A0A8I1JH50</accession>
<proteinExistence type="predicted"/>
<evidence type="ECO:0000313" key="4">
    <source>
        <dbReference type="Proteomes" id="UP000637061"/>
    </source>
</evidence>
<keyword evidence="2" id="KW-0472">Membrane</keyword>
<gene>
    <name evidence="3" type="ORF">JEU22_00050</name>
</gene>
<comment type="caution">
    <text evidence="3">The sequence shown here is derived from an EMBL/GenBank/DDBJ whole genome shotgun (WGS) entry which is preliminary data.</text>
</comment>
<dbReference type="AlphaFoldDB" id="A0A8I1JH50"/>
<sequence length="179" mass="20817">MNELNVKEQEPSQTMTEDHLSHMPGVDPHWARAFVEHAQKYQHFEESIEIFWTSPRVVRIAILRPESIIRLMRKIYEKENAATPEGERKIFEEDHWHVNFESWNRQPITALSIHELEGATKRFHKGMTPMQAMQDMHAFAEDGEENDEIPLGGTTLIEPLMALALIAIIIISILHFIKL</sequence>
<feature type="region of interest" description="Disordered" evidence="1">
    <location>
        <begin position="1"/>
        <end position="20"/>
    </location>
</feature>
<organism evidence="3 4">
    <name type="scientific">Pseudomonas putida</name>
    <name type="common">Arthrobacter siderocapsulatus</name>
    <dbReference type="NCBI Taxonomy" id="303"/>
    <lineage>
        <taxon>Bacteria</taxon>
        <taxon>Pseudomonadati</taxon>
        <taxon>Pseudomonadota</taxon>
        <taxon>Gammaproteobacteria</taxon>
        <taxon>Pseudomonadales</taxon>
        <taxon>Pseudomonadaceae</taxon>
        <taxon>Pseudomonas</taxon>
    </lineage>
</organism>
<keyword evidence="2" id="KW-1133">Transmembrane helix</keyword>
<evidence type="ECO:0000256" key="1">
    <source>
        <dbReference type="SAM" id="MobiDB-lite"/>
    </source>
</evidence>
<name>A0A8I1JH50_PSEPU</name>
<dbReference type="Proteomes" id="UP000637061">
    <property type="component" value="Unassembled WGS sequence"/>
</dbReference>
<evidence type="ECO:0000313" key="3">
    <source>
        <dbReference type="EMBL" id="MBI6882321.1"/>
    </source>
</evidence>
<dbReference type="RefSeq" id="WP_198745946.1">
    <property type="nucleotide sequence ID" value="NZ_JAEHTE010000001.1"/>
</dbReference>
<evidence type="ECO:0000256" key="2">
    <source>
        <dbReference type="SAM" id="Phobius"/>
    </source>
</evidence>